<organism evidence="2 3">
    <name type="scientific">Pectobacterium peruviense</name>
    <dbReference type="NCBI Taxonomy" id="2066479"/>
    <lineage>
        <taxon>Bacteria</taxon>
        <taxon>Pseudomonadati</taxon>
        <taxon>Pseudomonadota</taxon>
        <taxon>Gammaproteobacteria</taxon>
        <taxon>Enterobacterales</taxon>
        <taxon>Pectobacteriaceae</taxon>
        <taxon>Pectobacterium</taxon>
    </lineage>
</organism>
<keyword evidence="3" id="KW-1185">Reference proteome</keyword>
<dbReference type="Proteomes" id="UP000234468">
    <property type="component" value="Unassembled WGS sequence"/>
</dbReference>
<evidence type="ECO:0000256" key="1">
    <source>
        <dbReference type="SAM" id="MobiDB-lite"/>
    </source>
</evidence>
<protein>
    <submittedName>
        <fullName evidence="2">Uncharacterized protein</fullName>
    </submittedName>
</protein>
<feature type="compositionally biased region" description="Basic and acidic residues" evidence="1">
    <location>
        <begin position="55"/>
        <end position="65"/>
    </location>
</feature>
<dbReference type="RefSeq" id="WP_101749499.1">
    <property type="nucleotide sequence ID" value="NZ_LUBB01000012.1"/>
</dbReference>
<comment type="caution">
    <text evidence="2">The sequence shown here is derived from an EMBL/GenBank/DDBJ whole genome shotgun (WGS) entry which is preliminary data.</text>
</comment>
<evidence type="ECO:0000313" key="3">
    <source>
        <dbReference type="Proteomes" id="UP000234468"/>
    </source>
</evidence>
<evidence type="ECO:0000313" key="2">
    <source>
        <dbReference type="EMBL" id="PKX86390.1"/>
    </source>
</evidence>
<accession>A0ABX4SAJ0</accession>
<name>A0ABX4SAJ0_9GAMM</name>
<gene>
    <name evidence="2" type="ORF">A0G03_11080</name>
</gene>
<dbReference type="EMBL" id="LXFV01000010">
    <property type="protein sequence ID" value="PKX86390.1"/>
    <property type="molecule type" value="Genomic_DNA"/>
</dbReference>
<sequence length="65" mass="7354">MPVRHKIIGDLCRLWLAKIVVYEDYSNAAANKKALGRQKQEKREAAGAAAQTQDDSVKRLTQERD</sequence>
<feature type="region of interest" description="Disordered" evidence="1">
    <location>
        <begin position="32"/>
        <end position="65"/>
    </location>
</feature>
<reference evidence="2 3" key="1">
    <citation type="submission" date="2016-04" db="EMBL/GenBank/DDBJ databases">
        <title>New species of Pectobacterium.</title>
        <authorList>
            <person name="Waleron M."/>
            <person name="Misztak A.E."/>
            <person name="Waleron K."/>
        </authorList>
    </citation>
    <scope>NUCLEOTIDE SEQUENCE [LARGE SCALE GENOMIC DNA]</scope>
    <source>
        <strain evidence="2 3">IFB5232</strain>
    </source>
</reference>
<proteinExistence type="predicted"/>